<name>A0A9X4HDR2_9PSED</name>
<protein>
    <submittedName>
        <fullName evidence="1">DUF2513 domain-containing protein</fullName>
    </submittedName>
</protein>
<evidence type="ECO:0000313" key="1">
    <source>
        <dbReference type="EMBL" id="MDD1009408.1"/>
    </source>
</evidence>
<reference evidence="1 2" key="1">
    <citation type="submission" date="2022-05" db="EMBL/GenBank/DDBJ databases">
        <title>Novel Pseudomonas spp. Isolated from a Rainbow Trout Aquaculture Facility.</title>
        <authorList>
            <person name="Testerman T."/>
            <person name="Graf J."/>
        </authorList>
    </citation>
    <scope>NUCLEOTIDE SEQUENCE [LARGE SCALE GENOMIC DNA]</scope>
    <source>
        <strain evidence="1 2">ID1042</strain>
    </source>
</reference>
<organism evidence="1 2">
    <name type="scientific">Pseudomonas shahriarae</name>
    <dbReference type="NCBI Taxonomy" id="2745512"/>
    <lineage>
        <taxon>Bacteria</taxon>
        <taxon>Pseudomonadati</taxon>
        <taxon>Pseudomonadota</taxon>
        <taxon>Gammaproteobacteria</taxon>
        <taxon>Pseudomonadales</taxon>
        <taxon>Pseudomonadaceae</taxon>
        <taxon>Pseudomonas</taxon>
    </lineage>
</organism>
<comment type="caution">
    <text evidence="1">The sequence shown here is derived from an EMBL/GenBank/DDBJ whole genome shotgun (WGS) entry which is preliminary data.</text>
</comment>
<dbReference type="AlphaFoldDB" id="A0A9X4HDR2"/>
<keyword evidence="2" id="KW-1185">Reference proteome</keyword>
<gene>
    <name evidence="1" type="ORF">M5G27_18185</name>
</gene>
<dbReference type="EMBL" id="JAMDHA010000020">
    <property type="protein sequence ID" value="MDD1009408.1"/>
    <property type="molecule type" value="Genomic_DNA"/>
</dbReference>
<dbReference type="RefSeq" id="WP_273877493.1">
    <property type="nucleotide sequence ID" value="NZ_JAMDHA010000020.1"/>
</dbReference>
<accession>A0A9X4HDR2</accession>
<sequence>MLREKHVAKKLIELLIANDEFGSGIDKEKIRTLFVKNIEAAGGVVPLFSGNIVDYHIHLLETAGYVRVTINPNNRGFDRICATWSGHDYVGQ</sequence>
<proteinExistence type="predicted"/>
<dbReference type="Proteomes" id="UP001148185">
    <property type="component" value="Unassembled WGS sequence"/>
</dbReference>
<evidence type="ECO:0000313" key="2">
    <source>
        <dbReference type="Proteomes" id="UP001148185"/>
    </source>
</evidence>